<dbReference type="EMBL" id="CP003009">
    <property type="protein sequence ID" value="AEO63007.1"/>
    <property type="molecule type" value="Genomic_DNA"/>
</dbReference>
<reference evidence="2 3" key="1">
    <citation type="journal article" date="2011" name="Nat. Biotechnol.">
        <title>Comparative genomic analysis of the thermophilic biomass-degrading fungi Myceliophthora thermophila and Thielavia terrestris.</title>
        <authorList>
            <person name="Berka R.M."/>
            <person name="Grigoriev I.V."/>
            <person name="Otillar R."/>
            <person name="Salamov A."/>
            <person name="Grimwood J."/>
            <person name="Reid I."/>
            <person name="Ishmael N."/>
            <person name="John T."/>
            <person name="Darmond C."/>
            <person name="Moisan M.-C."/>
            <person name="Henrissat B."/>
            <person name="Coutinho P.M."/>
            <person name="Lombard V."/>
            <person name="Natvig D.O."/>
            <person name="Lindquist E."/>
            <person name="Schmutz J."/>
            <person name="Lucas S."/>
            <person name="Harris P."/>
            <person name="Powlowski J."/>
            <person name="Bellemare A."/>
            <person name="Taylor D."/>
            <person name="Butler G."/>
            <person name="de Vries R.P."/>
            <person name="Allijn I.E."/>
            <person name="van den Brink J."/>
            <person name="Ushinsky S."/>
            <person name="Storms R."/>
            <person name="Powell A.J."/>
            <person name="Paulsen I.T."/>
            <person name="Elbourne L.D.H."/>
            <person name="Baker S.E."/>
            <person name="Magnuson J."/>
            <person name="LaBoissiere S."/>
            <person name="Clutterbuck A.J."/>
            <person name="Martinez D."/>
            <person name="Wogulis M."/>
            <person name="de Leon A.L."/>
            <person name="Rey M.W."/>
            <person name="Tsang A."/>
        </authorList>
    </citation>
    <scope>NUCLEOTIDE SEQUENCE [LARGE SCALE GENOMIC DNA]</scope>
    <source>
        <strain evidence="3">ATCC 38088 / NRRL 8126</strain>
    </source>
</reference>
<protein>
    <submittedName>
        <fullName evidence="2">Uncharacterized protein</fullName>
    </submittedName>
</protein>
<evidence type="ECO:0000313" key="3">
    <source>
        <dbReference type="Proteomes" id="UP000008181"/>
    </source>
</evidence>
<name>G2QVM6_THETT</name>
<dbReference type="HOGENOM" id="CLU_1797786_0_0_1"/>
<evidence type="ECO:0000313" key="2">
    <source>
        <dbReference type="EMBL" id="AEO63007.1"/>
    </source>
</evidence>
<dbReference type="GeneID" id="11515645"/>
<dbReference type="RefSeq" id="XP_003649343.1">
    <property type="nucleotide sequence ID" value="XM_003649295.1"/>
</dbReference>
<feature type="region of interest" description="Disordered" evidence="1">
    <location>
        <begin position="67"/>
        <end position="95"/>
    </location>
</feature>
<proteinExistence type="predicted"/>
<dbReference type="Proteomes" id="UP000008181">
    <property type="component" value="Chromosome 1"/>
</dbReference>
<evidence type="ECO:0000256" key="1">
    <source>
        <dbReference type="SAM" id="MobiDB-lite"/>
    </source>
</evidence>
<gene>
    <name evidence="2" type="ORF">THITE_2125581</name>
</gene>
<dbReference type="AlphaFoldDB" id="G2QVM6"/>
<accession>G2QVM6</accession>
<organism evidence="2 3">
    <name type="scientific">Thermothielavioides terrestris (strain ATCC 38088 / NRRL 8126)</name>
    <name type="common">Thielavia terrestris</name>
    <dbReference type="NCBI Taxonomy" id="578455"/>
    <lineage>
        <taxon>Eukaryota</taxon>
        <taxon>Fungi</taxon>
        <taxon>Dikarya</taxon>
        <taxon>Ascomycota</taxon>
        <taxon>Pezizomycotina</taxon>
        <taxon>Sordariomycetes</taxon>
        <taxon>Sordariomycetidae</taxon>
        <taxon>Sordariales</taxon>
        <taxon>Chaetomiaceae</taxon>
        <taxon>Thermothielavioides</taxon>
        <taxon>Thermothielavioides terrestris</taxon>
    </lineage>
</organism>
<dbReference type="KEGG" id="ttt:THITE_2125581"/>
<keyword evidence="3" id="KW-1185">Reference proteome</keyword>
<sequence>MHLPSLAAFGWTPRLFLRDENARDSGKLEIWAVNGVRSLPLQKPPALNCGSSLMQLSHHPRRVHQHESETDSAGTLHQQVRKPRKQTVLHSEEHKRKNLSIQKCYRELSIVTASNGAGDRGHRVSPTMNRSPAPGAVWDYRRGC</sequence>